<dbReference type="Gene3D" id="3.55.50.10">
    <property type="entry name" value="Baseplate protein-like domains"/>
    <property type="match status" value="1"/>
</dbReference>
<feature type="domain" description="Gp5/Type VI secretion system Vgr protein OB-fold" evidence="1">
    <location>
        <begin position="366"/>
        <end position="441"/>
    </location>
</feature>
<dbReference type="SUPFAM" id="SSF69279">
    <property type="entry name" value="Phage tail proteins"/>
    <property type="match status" value="2"/>
</dbReference>
<evidence type="ECO:0000313" key="2">
    <source>
        <dbReference type="EMBL" id="MFD0863740.1"/>
    </source>
</evidence>
<evidence type="ECO:0000259" key="1">
    <source>
        <dbReference type="Pfam" id="PF04717"/>
    </source>
</evidence>
<dbReference type="EMBL" id="JBHTJH010000017">
    <property type="protein sequence ID" value="MFD0863740.1"/>
    <property type="molecule type" value="Genomic_DNA"/>
</dbReference>
<keyword evidence="3" id="KW-1185">Reference proteome</keyword>
<sequence>MATETQVRIHIGEQFIPAFLNISLAQEIDEHHYIELVCRKDVIESMDSEIIGESRDFLGEDLLLEIKSLNGFSDTETLQFKGVVTAVNIVRGFYHKSGDLIKITGKSSSIITDDGPHYASHLDASLADIIERTFAGYSASILHLKVRPENSDTIHYSVQHDESAFEYASRLAAQYGEWFYYDGTKLVFGKPDDQEEISLIYGYDLHELSMHLEPQPNNFNYITNDYLSDNAHHTKTKGISASLNGQNGFVSKKADRLYAKETQVFVNAYDDPQMQSRFDQQIQKQKLAREANQVIIKGISSNPSVRIGQVINIEGESSFYGSYRVTKIVHTCANNDRYENTFEAISANGNIYPKTSVSAFPKSASQTAVVVDNVDPDGLGRVKVQYPWQKPLGETTPWIRLSSTAGGTGQGFFFIPEMGDEVIVGHEGGNAEIPFVQGSLYNASSVPSAFKSGNNHLKAIKTRSGNQVTLNDADGSVTIADPSGNTIVMGGNGEITISAPNKITFSSTDIEIQASNNLNMGAGSNIAANAGSDLAASAASNVSIDAGSNLSATGTSKTSIKGKTTSISGKRISITASVMANIQAGVAMSIASLGIGIMAGAAAKIFGGSVKVKGGNVEIN</sequence>
<comment type="caution">
    <text evidence="2">The sequence shown here is derived from an EMBL/GenBank/DDBJ whole genome shotgun (WGS) entry which is preliminary data.</text>
</comment>
<dbReference type="RefSeq" id="WP_386410048.1">
    <property type="nucleotide sequence ID" value="NZ_JBHTJH010000017.1"/>
</dbReference>
<dbReference type="InterPro" id="IPR037026">
    <property type="entry name" value="Vgr_OB-fold_dom_sf"/>
</dbReference>
<dbReference type="SUPFAM" id="SSF69255">
    <property type="entry name" value="gp5 N-terminal domain-like"/>
    <property type="match status" value="1"/>
</dbReference>
<dbReference type="Gene3D" id="2.40.50.230">
    <property type="entry name" value="Gp5 N-terminal domain"/>
    <property type="match status" value="1"/>
</dbReference>
<dbReference type="Pfam" id="PF05954">
    <property type="entry name" value="Phage_GPD"/>
    <property type="match status" value="1"/>
</dbReference>
<accession>A0ABW3D1M2</accession>
<dbReference type="Proteomes" id="UP001596978">
    <property type="component" value="Unassembled WGS sequence"/>
</dbReference>
<evidence type="ECO:0000313" key="3">
    <source>
        <dbReference type="Proteomes" id="UP001596978"/>
    </source>
</evidence>
<gene>
    <name evidence="2" type="ORF">ACFQ1M_16110</name>
</gene>
<reference evidence="3" key="1">
    <citation type="journal article" date="2019" name="Int. J. Syst. Evol. Microbiol.">
        <title>The Global Catalogue of Microorganisms (GCM) 10K type strain sequencing project: providing services to taxonomists for standard genome sequencing and annotation.</title>
        <authorList>
            <consortium name="The Broad Institute Genomics Platform"/>
            <consortium name="The Broad Institute Genome Sequencing Center for Infectious Disease"/>
            <person name="Wu L."/>
            <person name="Ma J."/>
        </authorList>
    </citation>
    <scope>NUCLEOTIDE SEQUENCE [LARGE SCALE GENOMIC DNA]</scope>
    <source>
        <strain evidence="3">CCUG 62952</strain>
    </source>
</reference>
<organism evidence="2 3">
    <name type="scientific">Sungkyunkwania multivorans</name>
    <dbReference type="NCBI Taxonomy" id="1173618"/>
    <lineage>
        <taxon>Bacteria</taxon>
        <taxon>Pseudomonadati</taxon>
        <taxon>Bacteroidota</taxon>
        <taxon>Flavobacteriia</taxon>
        <taxon>Flavobacteriales</taxon>
        <taxon>Flavobacteriaceae</taxon>
        <taxon>Sungkyunkwania</taxon>
    </lineage>
</organism>
<dbReference type="SUPFAM" id="SSF69349">
    <property type="entry name" value="Phage fibre proteins"/>
    <property type="match status" value="1"/>
</dbReference>
<name>A0ABW3D1M2_9FLAO</name>
<dbReference type="Pfam" id="PF04717">
    <property type="entry name" value="Phage_base_V"/>
    <property type="match status" value="1"/>
</dbReference>
<dbReference type="InterPro" id="IPR006531">
    <property type="entry name" value="Gp5/Vgr_OB"/>
</dbReference>
<protein>
    <submittedName>
        <fullName evidence="2">Type VI secretion system Vgr family protein</fullName>
    </submittedName>
</protein>
<proteinExistence type="predicted"/>